<dbReference type="PANTHER" id="PTHR46747">
    <property type="entry name" value="ALPHA-PROTEIN KINASE 1"/>
    <property type="match status" value="1"/>
</dbReference>
<dbReference type="SUPFAM" id="SSF56112">
    <property type="entry name" value="Protein kinase-like (PK-like)"/>
    <property type="match status" value="1"/>
</dbReference>
<dbReference type="SMART" id="SM00811">
    <property type="entry name" value="Alpha_kinase"/>
    <property type="match status" value="1"/>
</dbReference>
<evidence type="ECO:0000313" key="7">
    <source>
        <dbReference type="Proteomes" id="UP001374579"/>
    </source>
</evidence>
<evidence type="ECO:0000256" key="3">
    <source>
        <dbReference type="ARBA" id="ARBA00022777"/>
    </source>
</evidence>
<evidence type="ECO:0000256" key="2">
    <source>
        <dbReference type="ARBA" id="ARBA00022679"/>
    </source>
</evidence>
<dbReference type="InterPro" id="IPR043529">
    <property type="entry name" value="ALPK1"/>
</dbReference>
<protein>
    <recommendedName>
        <fullName evidence="5">Alpha-type protein kinase domain-containing protein</fullName>
    </recommendedName>
</protein>
<accession>A0AAN9C0L9</accession>
<dbReference type="GO" id="GO:0004674">
    <property type="term" value="F:protein serine/threonine kinase activity"/>
    <property type="evidence" value="ECO:0007669"/>
    <property type="project" value="UniProtKB-KW"/>
</dbReference>
<dbReference type="PANTHER" id="PTHR46747:SF1">
    <property type="entry name" value="ALPHA-PROTEIN KINASE 1"/>
    <property type="match status" value="1"/>
</dbReference>
<dbReference type="InterPro" id="IPR011009">
    <property type="entry name" value="Kinase-like_dom_sf"/>
</dbReference>
<dbReference type="Pfam" id="PF02816">
    <property type="entry name" value="Alpha_kinase"/>
    <property type="match status" value="1"/>
</dbReference>
<keyword evidence="1" id="KW-0723">Serine/threonine-protein kinase</keyword>
<comment type="caution">
    <text evidence="6">The sequence shown here is derived from an EMBL/GenBank/DDBJ whole genome shotgun (WGS) entry which is preliminary data.</text>
</comment>
<evidence type="ECO:0000259" key="5">
    <source>
        <dbReference type="PROSITE" id="PS51158"/>
    </source>
</evidence>
<keyword evidence="2" id="KW-0808">Transferase</keyword>
<feature type="compositionally biased region" description="Low complexity" evidence="4">
    <location>
        <begin position="451"/>
        <end position="483"/>
    </location>
</feature>
<dbReference type="Gene3D" id="3.20.200.10">
    <property type="entry name" value="MHCK/EF2 kinase"/>
    <property type="match status" value="1"/>
</dbReference>
<dbReference type="PROSITE" id="PS51158">
    <property type="entry name" value="ALPHA_KINASE"/>
    <property type="match status" value="1"/>
</dbReference>
<keyword evidence="7" id="KW-1185">Reference proteome</keyword>
<feature type="compositionally biased region" description="Low complexity" evidence="4">
    <location>
        <begin position="660"/>
        <end position="706"/>
    </location>
</feature>
<feature type="region of interest" description="Disordered" evidence="4">
    <location>
        <begin position="444"/>
        <end position="528"/>
    </location>
</feature>
<dbReference type="Proteomes" id="UP001374579">
    <property type="component" value="Unassembled WGS sequence"/>
</dbReference>
<dbReference type="AlphaFoldDB" id="A0AAN9C0L9"/>
<dbReference type="InterPro" id="IPR004166">
    <property type="entry name" value="a-kinase_dom"/>
</dbReference>
<reference evidence="6 7" key="1">
    <citation type="submission" date="2024-02" db="EMBL/GenBank/DDBJ databases">
        <title>Chromosome-scale genome assembly of the rough periwinkle Littorina saxatilis.</title>
        <authorList>
            <person name="De Jode A."/>
            <person name="Faria R."/>
            <person name="Formenti G."/>
            <person name="Sims Y."/>
            <person name="Smith T.P."/>
            <person name="Tracey A."/>
            <person name="Wood J.M.D."/>
            <person name="Zagrodzka Z.B."/>
            <person name="Johannesson K."/>
            <person name="Butlin R.K."/>
            <person name="Leder E.H."/>
        </authorList>
    </citation>
    <scope>NUCLEOTIDE SEQUENCE [LARGE SCALE GENOMIC DNA]</scope>
    <source>
        <strain evidence="6">Snail1</strain>
        <tissue evidence="6">Muscle</tissue>
    </source>
</reference>
<proteinExistence type="predicted"/>
<evidence type="ECO:0000256" key="1">
    <source>
        <dbReference type="ARBA" id="ARBA00022527"/>
    </source>
</evidence>
<feature type="compositionally biased region" description="Low complexity" evidence="4">
    <location>
        <begin position="629"/>
        <end position="646"/>
    </location>
</feature>
<feature type="compositionally biased region" description="Low complexity" evidence="4">
    <location>
        <begin position="602"/>
        <end position="618"/>
    </location>
</feature>
<feature type="domain" description="Alpha-type protein kinase" evidence="5">
    <location>
        <begin position="764"/>
        <end position="991"/>
    </location>
</feature>
<organism evidence="6 7">
    <name type="scientific">Littorina saxatilis</name>
    <dbReference type="NCBI Taxonomy" id="31220"/>
    <lineage>
        <taxon>Eukaryota</taxon>
        <taxon>Metazoa</taxon>
        <taxon>Spiralia</taxon>
        <taxon>Lophotrochozoa</taxon>
        <taxon>Mollusca</taxon>
        <taxon>Gastropoda</taxon>
        <taxon>Caenogastropoda</taxon>
        <taxon>Littorinimorpha</taxon>
        <taxon>Littorinoidea</taxon>
        <taxon>Littorinidae</taxon>
        <taxon>Littorina</taxon>
    </lineage>
</organism>
<feature type="region of interest" description="Disordered" evidence="4">
    <location>
        <begin position="587"/>
        <end position="715"/>
    </location>
</feature>
<name>A0AAN9C0L9_9CAEN</name>
<evidence type="ECO:0000313" key="6">
    <source>
        <dbReference type="EMBL" id="KAK7115162.1"/>
    </source>
</evidence>
<dbReference type="EMBL" id="JBAMIC010000001">
    <property type="protein sequence ID" value="KAK7115162.1"/>
    <property type="molecule type" value="Genomic_DNA"/>
</dbReference>
<gene>
    <name evidence="6" type="ORF">V1264_001089</name>
</gene>
<keyword evidence="3" id="KW-0418">Kinase</keyword>
<dbReference type="Gene3D" id="3.30.200.20">
    <property type="entry name" value="Phosphorylase Kinase, domain 1"/>
    <property type="match status" value="1"/>
</dbReference>
<feature type="compositionally biased region" description="Polar residues" evidence="4">
    <location>
        <begin position="519"/>
        <end position="528"/>
    </location>
</feature>
<dbReference type="GO" id="GO:0005524">
    <property type="term" value="F:ATP binding"/>
    <property type="evidence" value="ECO:0007669"/>
    <property type="project" value="InterPro"/>
</dbReference>
<evidence type="ECO:0000256" key="4">
    <source>
        <dbReference type="SAM" id="MobiDB-lite"/>
    </source>
</evidence>
<sequence length="998" mass="108483">MMSVLEEFGLSPEIKPEVLHEVWGKDATDPDLLSSPSESLKKWLPLLPEPISRHIDLALGQERPFMPPDLIPEMMAEPNLTVPSMNHIEIIYRCIDFAMKAGDYGTAAALTYVVDRACYRFGRSAALLHIVDEISHASPDTPIAPQVILRQARVMKDTGDLHTALRILDAVVSGERKWDYKSRAQYENTKAVCVQIKGQILHNLGLWKEAVQPLVESVVSFQVVNDDKGTSSSLALLSRCLKKLGVEDYADLRAQFLDVFHASHPCYEAYQKGLEAVRLIENLGATVYLAHSQLVADESLLMYTIQQTDMPERQKLDQYQVIVEQMKQSLANHRTLHCLHSLEVFLAFIRSVFMISLTLAFSPVAQDVDLARFLEKLSLELYGFMCDQAKGEQPSASLNQNWHSARLMNSALAFLSLPTLEGSAELAEPAKKWSEVNKGEQITEAADGDASSMPKSSSISSGSSGLLSSESSPSSVPSSQSEVPGDKSDTTDGHPQPGFIPPHKASTFPSSAAGKLQQGKISTPAQRNSRQKFIGLTMSKDDLLAATCPALSADITHGAGDVVDASSDPVDVESLVLCAASIASATASGNASRVSGHPDTVSQSASTKSTSSATTQSSGEGLRKKRLGSETVSQSASTSGSSPATTDNLADVSRFANSISGPPSSGSSGLPSPSAHSSHSSGSSHQQSLATVDPSAETEPSSISESTEQEDVKELSPLVDVVSACGLMAELELGESVETDDSSEFLAHFSPSDNKDVHRAVLMTYNPVMGQWAAQTTLAYKGPPLTGVTKGSNRDAFHVSFLHQDEPLGRYVGKRYRHGRKSPEVYMQDVVCQMLAGFYVTRFNQALQHCPDSILQVQFLSAAHLQLLDKDGKVFDWINVEPFLHGSFLKLTNNLKFVSKKEKDECGVEIATALSHFTYKETGGVLMMVDLQGWMPTDGKGVVYLTDPVFHTSNMRAFSSGDRHQEGMQAFWTHQHRQCNAICRYLGLDKSRPDNRSV</sequence>